<dbReference type="PANTHER" id="PTHR13504">
    <property type="entry name" value="FIDO DOMAIN-CONTAINING PROTEIN DDB_G0283145"/>
    <property type="match status" value="1"/>
</dbReference>
<proteinExistence type="predicted"/>
<keyword evidence="3" id="KW-1185">Reference proteome</keyword>
<protein>
    <submittedName>
        <fullName evidence="2">Fic family protein</fullName>
    </submittedName>
</protein>
<name>A0ABS8C9L8_9BURK</name>
<dbReference type="InterPro" id="IPR040198">
    <property type="entry name" value="Fido_containing"/>
</dbReference>
<feature type="domain" description="Fido" evidence="1">
    <location>
        <begin position="192"/>
        <end position="340"/>
    </location>
</feature>
<dbReference type="Proteomes" id="UP000776983">
    <property type="component" value="Unassembled WGS sequence"/>
</dbReference>
<dbReference type="PROSITE" id="PS51459">
    <property type="entry name" value="FIDO"/>
    <property type="match status" value="1"/>
</dbReference>
<dbReference type="InterPro" id="IPR036597">
    <property type="entry name" value="Fido-like_dom_sf"/>
</dbReference>
<accession>A0ABS8C9L8</accession>
<dbReference type="EMBL" id="JACDXW010000001">
    <property type="protein sequence ID" value="MCB5362731.1"/>
    <property type="molecule type" value="Genomic_DNA"/>
</dbReference>
<dbReference type="SUPFAM" id="SSF140931">
    <property type="entry name" value="Fic-like"/>
    <property type="match status" value="1"/>
</dbReference>
<reference evidence="2 3" key="1">
    <citation type="submission" date="2020-07" db="EMBL/GenBank/DDBJ databases">
        <title>Pusillimonas sp. nov., isolated from poultry manure in Taiwan.</title>
        <authorList>
            <person name="Lin S.-Y."/>
            <person name="Tang Y.-S."/>
            <person name="Young C.-C."/>
        </authorList>
    </citation>
    <scope>NUCLEOTIDE SEQUENCE [LARGE SCALE GENOMIC DNA]</scope>
    <source>
        <strain evidence="2 3">CC-YST705</strain>
    </source>
</reference>
<evidence type="ECO:0000313" key="2">
    <source>
        <dbReference type="EMBL" id="MCB5362731.1"/>
    </source>
</evidence>
<sequence>MHVPTGVAPSSEDPVTHLEFALKYQGVELEVIGAACGQLTPELVQARLDASPNGRYIRVLATLYERFTGKELRAKALTAPYVNLFDPDAYICGAVNRQSKFRVNMNDIGNAVLSPVIRRTPTLEKLLSRDVFADLDAFVQSIGGIQHLDRALGWAYLDETRGSFAIEHEAPSEDKARRFVQILHAAHEGRALTEEYLAELQRSTITNPYLEAFTFRHEQNWLQQGGRLRASSVTYLPPPPDQARVMMEALMDFANAGDSIAPLVKAFLVSFAFVYIHPFMDGNGRISRFLVHHSLCRSGKLEQGLILPISVAMSHHESDYLTALQSVSKAIRELWDVTVLDDDHIDATFIGSANPYCYWDATEAIEFGVRMTHYALDTSLIKEADYLKRFDAVYDRINARYDVQGKDLSALIRMAHSHDGKLSLNRRKQYLYRVPSSVLDAIENEVQTLFFGDDNIEE</sequence>
<organism evidence="2 3">
    <name type="scientific">Mesopusillimonas faecipullorum</name>
    <dbReference type="NCBI Taxonomy" id="2755040"/>
    <lineage>
        <taxon>Bacteria</taxon>
        <taxon>Pseudomonadati</taxon>
        <taxon>Pseudomonadota</taxon>
        <taxon>Betaproteobacteria</taxon>
        <taxon>Burkholderiales</taxon>
        <taxon>Alcaligenaceae</taxon>
        <taxon>Mesopusillimonas</taxon>
    </lineage>
</organism>
<dbReference type="Pfam" id="PF02661">
    <property type="entry name" value="Fic"/>
    <property type="match status" value="1"/>
</dbReference>
<evidence type="ECO:0000259" key="1">
    <source>
        <dbReference type="PROSITE" id="PS51459"/>
    </source>
</evidence>
<dbReference type="PANTHER" id="PTHR13504:SF38">
    <property type="entry name" value="FIDO DOMAIN-CONTAINING PROTEIN"/>
    <property type="match status" value="1"/>
</dbReference>
<gene>
    <name evidence="2" type="ORF">H0484_03045</name>
</gene>
<dbReference type="Gene3D" id="1.10.3290.10">
    <property type="entry name" value="Fido-like domain"/>
    <property type="match status" value="1"/>
</dbReference>
<comment type="caution">
    <text evidence="2">The sequence shown here is derived from an EMBL/GenBank/DDBJ whole genome shotgun (WGS) entry which is preliminary data.</text>
</comment>
<dbReference type="InterPro" id="IPR003812">
    <property type="entry name" value="Fido"/>
</dbReference>
<dbReference type="RefSeq" id="WP_226952954.1">
    <property type="nucleotide sequence ID" value="NZ_JACDXW010000001.1"/>
</dbReference>
<evidence type="ECO:0000313" key="3">
    <source>
        <dbReference type="Proteomes" id="UP000776983"/>
    </source>
</evidence>